<protein>
    <submittedName>
        <fullName evidence="3">RXT2-like, N-terminal</fullName>
    </submittedName>
</protein>
<dbReference type="Proteomes" id="UP000292447">
    <property type="component" value="Chromosome III"/>
</dbReference>
<dbReference type="GO" id="GO:0033698">
    <property type="term" value="C:Rpd3L complex"/>
    <property type="evidence" value="ECO:0007669"/>
    <property type="project" value="TreeGrafter"/>
</dbReference>
<gene>
    <name evidence="3" type="primary">MPUL0C03260</name>
    <name evidence="3" type="ORF">METSCH_C03260</name>
</gene>
<dbReference type="Pfam" id="PF08595">
    <property type="entry name" value="RXT2_N"/>
    <property type="match status" value="1"/>
</dbReference>
<evidence type="ECO:0000313" key="4">
    <source>
        <dbReference type="Proteomes" id="UP000292447"/>
    </source>
</evidence>
<proteinExistence type="predicted"/>
<dbReference type="EMBL" id="CP034458">
    <property type="protein sequence ID" value="QBM88360.1"/>
    <property type="molecule type" value="Genomic_DNA"/>
</dbReference>
<evidence type="ECO:0000313" key="3">
    <source>
        <dbReference type="EMBL" id="QBM88360.1"/>
    </source>
</evidence>
<dbReference type="InterPro" id="IPR013904">
    <property type="entry name" value="RXT2_N"/>
</dbReference>
<feature type="region of interest" description="Disordered" evidence="1">
    <location>
        <begin position="205"/>
        <end position="243"/>
    </location>
</feature>
<dbReference type="GO" id="GO:0005829">
    <property type="term" value="C:cytosol"/>
    <property type="evidence" value="ECO:0007669"/>
    <property type="project" value="TreeGrafter"/>
</dbReference>
<feature type="compositionally biased region" description="Basic and acidic residues" evidence="1">
    <location>
        <begin position="218"/>
        <end position="229"/>
    </location>
</feature>
<dbReference type="InterPro" id="IPR039602">
    <property type="entry name" value="Rxt2"/>
</dbReference>
<evidence type="ECO:0000259" key="2">
    <source>
        <dbReference type="Pfam" id="PF08595"/>
    </source>
</evidence>
<dbReference type="STRING" id="2163413.A0A4P6XM72"/>
<reference evidence="4" key="1">
    <citation type="submission" date="2019-03" db="EMBL/GenBank/DDBJ databases">
        <title>Snf2 controls pulcherriminic acid biosynthesis and connects pigmentation and antifungal activity of the yeast Metschnikowia pulcherrima.</title>
        <authorList>
            <person name="Gore-Lloyd D."/>
            <person name="Sumann I."/>
            <person name="Brachmann A.O."/>
            <person name="Schneeberger K."/>
            <person name="Ortiz-Merino R.A."/>
            <person name="Moreno-Beltran M."/>
            <person name="Schlaefli M."/>
            <person name="Kirner P."/>
            <person name="Santos Kron A."/>
            <person name="Wolfe K.H."/>
            <person name="Piel J."/>
            <person name="Ahrens C.H."/>
            <person name="Henk D."/>
            <person name="Freimoser F.M."/>
        </authorList>
    </citation>
    <scope>NUCLEOTIDE SEQUENCE [LARGE SCALE GENOMIC DNA]</scope>
    <source>
        <strain evidence="4">APC 1.2</strain>
    </source>
</reference>
<dbReference type="PANTHER" id="PTHR28232">
    <property type="entry name" value="TRANSCRIPTIONAL REGULATORY PROTEIN RXT2"/>
    <property type="match status" value="1"/>
</dbReference>
<sequence>MLDEKSIDVISRFKLALLTRSQKPARNDTLPLSNRGRKLPSAESNPQALTPKIVEYDGSHHLVLTNDVIERTNYTNKRRWKDFYRLEKRLSGILLDSDSGNTDSESDSELEDNPLKKIRLSEILAPIAHPSELATHPAILKTYKLTNLSVLAAELIETIEVEQHTLNQYNKLLQVLDGEDWYYQLEENMELPAYDHGLDDSLVEPAESENSKETNATSEDKENPEKHDPPALAAEPPADAEETEFANKRITRAAVQPEDAGEVTDPFFALPKSLALFEQQQRRQREEIPDEDEFAAVQLELVNYLQVSIQRQHEYIKNLSTIRAGLVKADRYKRDLLRWGKDMSEKKH</sequence>
<feature type="region of interest" description="Disordered" evidence="1">
    <location>
        <begin position="26"/>
        <end position="47"/>
    </location>
</feature>
<evidence type="ECO:0000256" key="1">
    <source>
        <dbReference type="SAM" id="MobiDB-lite"/>
    </source>
</evidence>
<name>A0A4P6XM72_9ASCO</name>
<accession>A0A4P6XM72</accession>
<dbReference type="AlphaFoldDB" id="A0A4P6XM72"/>
<keyword evidence="4" id="KW-1185">Reference proteome</keyword>
<feature type="domain" description="Transcriptional regulatory protein RXT2 N-terminal" evidence="2">
    <location>
        <begin position="33"/>
        <end position="179"/>
    </location>
</feature>
<dbReference type="PANTHER" id="PTHR28232:SF1">
    <property type="entry name" value="TRANSCRIPTIONAL REGULATORY PROTEIN RXT2"/>
    <property type="match status" value="1"/>
</dbReference>
<organism evidence="3 4">
    <name type="scientific">Metschnikowia aff. pulcherrima</name>
    <dbReference type="NCBI Taxonomy" id="2163413"/>
    <lineage>
        <taxon>Eukaryota</taxon>
        <taxon>Fungi</taxon>
        <taxon>Dikarya</taxon>
        <taxon>Ascomycota</taxon>
        <taxon>Saccharomycotina</taxon>
        <taxon>Pichiomycetes</taxon>
        <taxon>Metschnikowiaceae</taxon>
        <taxon>Metschnikowia</taxon>
    </lineage>
</organism>